<feature type="region of interest" description="Disordered" evidence="1">
    <location>
        <begin position="32"/>
        <end position="69"/>
    </location>
</feature>
<sequence length="69" mass="7432">MNRSIIFMAIVLTVIGIGGIVVWQIVMPSDPTSHVSTSAPAPQIFNTTGGQEMRPCWKTDEGEGDEAEN</sequence>
<evidence type="ECO:0000256" key="2">
    <source>
        <dbReference type="SAM" id="Phobius"/>
    </source>
</evidence>
<dbReference type="Proteomes" id="UP001320715">
    <property type="component" value="Unassembled WGS sequence"/>
</dbReference>
<evidence type="ECO:0000313" key="4">
    <source>
        <dbReference type="Proteomes" id="UP001320715"/>
    </source>
</evidence>
<accession>A0ABT1CXE2</accession>
<dbReference type="EMBL" id="JAAAML010000005">
    <property type="protein sequence ID" value="MCO6410865.1"/>
    <property type="molecule type" value="Genomic_DNA"/>
</dbReference>
<name>A0ABT1CXE2_9HYPH</name>
<feature type="transmembrane region" description="Helical" evidence="2">
    <location>
        <begin position="5"/>
        <end position="26"/>
    </location>
</feature>
<dbReference type="RefSeq" id="WP_252917500.1">
    <property type="nucleotide sequence ID" value="NZ_JAAAML010000005.1"/>
</dbReference>
<reference evidence="3 4" key="1">
    <citation type="submission" date="2020-01" db="EMBL/GenBank/DDBJ databases">
        <title>Genomes of bacteria type strains.</title>
        <authorList>
            <person name="Chen J."/>
            <person name="Zhu S."/>
            <person name="Yang J."/>
        </authorList>
    </citation>
    <scope>NUCLEOTIDE SEQUENCE [LARGE SCALE GENOMIC DNA]</scope>
    <source>
        <strain evidence="3 4">DSM 16655</strain>
    </source>
</reference>
<evidence type="ECO:0000313" key="3">
    <source>
        <dbReference type="EMBL" id="MCO6410865.1"/>
    </source>
</evidence>
<evidence type="ECO:0008006" key="5">
    <source>
        <dbReference type="Google" id="ProtNLM"/>
    </source>
</evidence>
<protein>
    <recommendedName>
        <fullName evidence="5">Entry exclusion protein TrbK</fullName>
    </recommendedName>
</protein>
<gene>
    <name evidence="3" type="ORF">GTW23_21990</name>
</gene>
<feature type="compositionally biased region" description="Polar residues" evidence="1">
    <location>
        <begin position="32"/>
        <end position="50"/>
    </location>
</feature>
<keyword evidence="2" id="KW-0812">Transmembrane</keyword>
<proteinExistence type="predicted"/>
<keyword evidence="2" id="KW-1133">Transmembrane helix</keyword>
<keyword evidence="2" id="KW-0472">Membrane</keyword>
<organism evidence="3 4">
    <name type="scientific">Hoeflea alexandrii</name>
    <dbReference type="NCBI Taxonomy" id="288436"/>
    <lineage>
        <taxon>Bacteria</taxon>
        <taxon>Pseudomonadati</taxon>
        <taxon>Pseudomonadota</taxon>
        <taxon>Alphaproteobacteria</taxon>
        <taxon>Hyphomicrobiales</taxon>
        <taxon>Rhizobiaceae</taxon>
        <taxon>Hoeflea</taxon>
    </lineage>
</organism>
<comment type="caution">
    <text evidence="3">The sequence shown here is derived from an EMBL/GenBank/DDBJ whole genome shotgun (WGS) entry which is preliminary data.</text>
</comment>
<evidence type="ECO:0000256" key="1">
    <source>
        <dbReference type="SAM" id="MobiDB-lite"/>
    </source>
</evidence>
<keyword evidence="4" id="KW-1185">Reference proteome</keyword>